<dbReference type="PANTHER" id="PTHR37809">
    <property type="entry name" value="RIBOSOMAL PROTEIN S12 METHYLTHIOTRANSFERASE ACCESSORY FACTOR YCAO"/>
    <property type="match status" value="1"/>
</dbReference>
<name>A0A1G6AF68_9STRE</name>
<dbReference type="Gene3D" id="3.30.40.250">
    <property type="match status" value="1"/>
</dbReference>
<feature type="domain" description="YcaO" evidence="1">
    <location>
        <begin position="55"/>
        <end position="408"/>
    </location>
</feature>
<dbReference type="Proteomes" id="UP000182508">
    <property type="component" value="Unassembled WGS sequence"/>
</dbReference>
<dbReference type="PANTHER" id="PTHR37809:SF1">
    <property type="entry name" value="RIBOSOMAL PROTEIN S12 METHYLTHIOTRANSFERASE ACCESSORY FACTOR YCAO"/>
    <property type="match status" value="1"/>
</dbReference>
<evidence type="ECO:0000313" key="2">
    <source>
        <dbReference type="EMBL" id="SDB07078.1"/>
    </source>
</evidence>
<evidence type="ECO:0000259" key="1">
    <source>
        <dbReference type="PROSITE" id="PS51664"/>
    </source>
</evidence>
<dbReference type="PROSITE" id="PS51664">
    <property type="entry name" value="YCAO"/>
    <property type="match status" value="1"/>
</dbReference>
<dbReference type="Gene3D" id="3.30.1330.230">
    <property type="match status" value="1"/>
</dbReference>
<keyword evidence="3" id="KW-1185">Reference proteome</keyword>
<dbReference type="Gene3D" id="3.30.160.660">
    <property type="match status" value="1"/>
</dbReference>
<dbReference type="InterPro" id="IPR003776">
    <property type="entry name" value="YcaO-like_dom"/>
</dbReference>
<proteinExistence type="predicted"/>
<sequence length="408" mass="47390">MVENIVNSALYNKYTGIIKKIELLKVESFTEFKLVRSTVTDRNKYDKNYLFDGVGTGCSIDFDTALYSSMGEAIERYCANIVPESLKLASEEELDAEKSTFYKLDEFIRYSNKLLEQRGFPFKKAKKTDKMYWKESFNYLTNEECFVPASLIYVNFIDHSFNFPNLSGVASGSNFDNAVQSALLEVIERDASIKWWYYDSKERLIKKEIKEGFTFLFYQLDAIIPTIATFIYDNIRKVVAVGFSAKFDIEEAMIKSKAEAIQLHYNMINLIDGNISDDDPVKSYLKSNKEDRYYIDAFRKDKMDMFDLIHNLQYYLDPRAFDLLKYRLSGIVEEPTFKDLHTDFTSLLDYFKLNNKKIIVSDVTSNDIRKMGWEVVRVLVPGFIINAPTAYLPIDFKTIVDKLPLPHS</sequence>
<dbReference type="Pfam" id="PF02624">
    <property type="entry name" value="YcaO"/>
    <property type="match status" value="1"/>
</dbReference>
<protein>
    <submittedName>
        <fullName evidence="2">Thiazole/oxazole-forming peptide maturase, SagD family component</fullName>
    </submittedName>
</protein>
<organism evidence="2 3">
    <name type="scientific">Streptococcus henryi</name>
    <dbReference type="NCBI Taxonomy" id="439219"/>
    <lineage>
        <taxon>Bacteria</taxon>
        <taxon>Bacillati</taxon>
        <taxon>Bacillota</taxon>
        <taxon>Bacilli</taxon>
        <taxon>Lactobacillales</taxon>
        <taxon>Streptococcaceae</taxon>
        <taxon>Streptococcus</taxon>
    </lineage>
</organism>
<dbReference type="EMBL" id="FMXP01000004">
    <property type="protein sequence ID" value="SDB07078.1"/>
    <property type="molecule type" value="Genomic_DNA"/>
</dbReference>
<accession>A0A1G6AF68</accession>
<evidence type="ECO:0000313" key="3">
    <source>
        <dbReference type="Proteomes" id="UP000182508"/>
    </source>
</evidence>
<dbReference type="AlphaFoldDB" id="A0A1G6AF68"/>
<gene>
    <name evidence="2" type="ORF">SAMN02910293_00346</name>
</gene>
<reference evidence="2 3" key="1">
    <citation type="submission" date="2016-10" db="EMBL/GenBank/DDBJ databases">
        <authorList>
            <person name="de Groot N.N."/>
        </authorList>
    </citation>
    <scope>NUCLEOTIDE SEQUENCE [LARGE SCALE GENOMIC DNA]</scope>
    <source>
        <strain evidence="2 3">A-4</strain>
    </source>
</reference>
<dbReference type="RefSeq" id="WP_074485079.1">
    <property type="nucleotide sequence ID" value="NZ_FMXP01000004.1"/>
</dbReference>
<dbReference type="STRING" id="439219.SAMN02910293_00346"/>